<dbReference type="KEGG" id="bhc:JFL75_19595"/>
<gene>
    <name evidence="2" type="ORF">JFL75_19595</name>
</gene>
<keyword evidence="1" id="KW-0472">Membrane</keyword>
<keyword evidence="3" id="KW-1185">Reference proteome</keyword>
<dbReference type="AlphaFoldDB" id="A0A7T8BA31"/>
<evidence type="ECO:0000313" key="3">
    <source>
        <dbReference type="Proteomes" id="UP000595917"/>
    </source>
</evidence>
<evidence type="ECO:0000313" key="2">
    <source>
        <dbReference type="EMBL" id="QQO09107.1"/>
    </source>
</evidence>
<keyword evidence="1" id="KW-1133">Transmembrane helix</keyword>
<proteinExistence type="predicted"/>
<sequence length="218" mass="24870">MSWAVFVEWFGVLSSVLVAVSLTMKNIKWLRIMNLIGSFCFAVYGFCIVSFPVMILNVFTVGVNIFYLIRMQKDYRKPSVFDVIAVDPKQDEYVRRFLRFSNDDIRRFFPSYNSDPETGTLAGAECCFILRETLPVSLVAFRREKDNEIAILLDYAVPAYRDLKNARFFFETAATSIAPKGSVFTAAAEVPAHESYLRRIGFTEIGRTGSAVLFRKEV</sequence>
<feature type="transmembrane region" description="Helical" evidence="1">
    <location>
        <begin position="36"/>
        <end position="69"/>
    </location>
</feature>
<accession>A0A7T8BA31</accession>
<feature type="transmembrane region" description="Helical" evidence="1">
    <location>
        <begin position="6"/>
        <end position="24"/>
    </location>
</feature>
<keyword evidence="1" id="KW-0812">Transmembrane</keyword>
<organism evidence="2 3">
    <name type="scientific">Breznakiella homolactica</name>
    <dbReference type="NCBI Taxonomy" id="2798577"/>
    <lineage>
        <taxon>Bacteria</taxon>
        <taxon>Pseudomonadati</taxon>
        <taxon>Spirochaetota</taxon>
        <taxon>Spirochaetia</taxon>
        <taxon>Spirochaetales</taxon>
        <taxon>Breznakiellaceae</taxon>
        <taxon>Breznakiella</taxon>
    </lineage>
</organism>
<reference evidence="2" key="1">
    <citation type="submission" date="2021-01" db="EMBL/GenBank/DDBJ databases">
        <title>Description of Breznakiella homolactica.</title>
        <authorList>
            <person name="Song Y."/>
            <person name="Brune A."/>
        </authorList>
    </citation>
    <scope>NUCLEOTIDE SEQUENCE</scope>
    <source>
        <strain evidence="2">RmG30</strain>
    </source>
</reference>
<evidence type="ECO:0000256" key="1">
    <source>
        <dbReference type="SAM" id="Phobius"/>
    </source>
</evidence>
<dbReference type="Proteomes" id="UP000595917">
    <property type="component" value="Chromosome"/>
</dbReference>
<name>A0A7T8BA31_9SPIR</name>
<dbReference type="EMBL" id="CP067089">
    <property type="protein sequence ID" value="QQO09107.1"/>
    <property type="molecule type" value="Genomic_DNA"/>
</dbReference>
<dbReference type="RefSeq" id="WP_215626412.1">
    <property type="nucleotide sequence ID" value="NZ_CP067089.2"/>
</dbReference>
<protein>
    <submittedName>
        <fullName evidence="2">YgjV family protein</fullName>
    </submittedName>
</protein>